<dbReference type="PANTHER" id="PTHR47843">
    <property type="entry name" value="BTB DOMAIN-CONTAINING PROTEIN-RELATED"/>
    <property type="match status" value="1"/>
</dbReference>
<gene>
    <name evidence="2" type="ORF">OEA41_006885</name>
</gene>
<dbReference type="AlphaFoldDB" id="A0AAD9Z8T2"/>
<evidence type="ECO:0000259" key="1">
    <source>
        <dbReference type="PROSITE" id="PS50097"/>
    </source>
</evidence>
<sequence length="316" mass="35038">MGHSGFTDSIYKSSIPSPTEDFRMSSDSNSKIKTIAQNQFTEALTMSATPATTSSTIRQDKADSSCRLFDSGEDSDMTVQCGNRVWKLHRVILYAGSEYFKKACQVDKFQVRYFAASICTRSSQADSNQEGITGTIELKDEDPQMVGLLLRYFYAHDYQIDNNGKAPLIAHARMYAIADKYSVPLLKDLAKERFATCLKNIESKGMQSLDILTFANAIETIYTTTLDSDRGLRDAIIPIMIEFKTQLRASDEFMGLILSNLQEGEFAVEVIDAFANLGRVAACKWHCKDCKKTGSRPVTTCTACGRASLLISYGQG</sequence>
<evidence type="ECO:0000313" key="3">
    <source>
        <dbReference type="Proteomes" id="UP001276659"/>
    </source>
</evidence>
<dbReference type="SUPFAM" id="SSF54695">
    <property type="entry name" value="POZ domain"/>
    <property type="match status" value="1"/>
</dbReference>
<dbReference type="InterPro" id="IPR011333">
    <property type="entry name" value="SKP1/BTB/POZ_sf"/>
</dbReference>
<dbReference type="InterPro" id="IPR000210">
    <property type="entry name" value="BTB/POZ_dom"/>
</dbReference>
<reference evidence="2" key="1">
    <citation type="submission" date="2022-11" db="EMBL/GenBank/DDBJ databases">
        <title>Chromosomal genome sequence assembly and mating type (MAT) locus characterization of the leprose asexual lichenized fungus Lepraria neglecta (Nyl.) Erichsen.</title>
        <authorList>
            <person name="Allen J.L."/>
            <person name="Pfeffer B."/>
        </authorList>
    </citation>
    <scope>NUCLEOTIDE SEQUENCE</scope>
    <source>
        <strain evidence="2">Allen 5258</strain>
    </source>
</reference>
<proteinExistence type="predicted"/>
<keyword evidence="3" id="KW-1185">Reference proteome</keyword>
<feature type="domain" description="BTB" evidence="1">
    <location>
        <begin position="75"/>
        <end position="162"/>
    </location>
</feature>
<dbReference type="Gene3D" id="3.30.710.10">
    <property type="entry name" value="Potassium Channel Kv1.1, Chain A"/>
    <property type="match status" value="1"/>
</dbReference>
<accession>A0AAD9Z8T2</accession>
<comment type="caution">
    <text evidence="2">The sequence shown here is derived from an EMBL/GenBank/DDBJ whole genome shotgun (WGS) entry which is preliminary data.</text>
</comment>
<dbReference type="PANTHER" id="PTHR47843:SF5">
    <property type="entry name" value="BTB_POZ DOMAIN PROTEIN"/>
    <property type="match status" value="1"/>
</dbReference>
<name>A0AAD9Z8T2_9LECA</name>
<dbReference type="PROSITE" id="PS50097">
    <property type="entry name" value="BTB"/>
    <property type="match status" value="1"/>
</dbReference>
<organism evidence="2 3">
    <name type="scientific">Lepraria neglecta</name>
    <dbReference type="NCBI Taxonomy" id="209136"/>
    <lineage>
        <taxon>Eukaryota</taxon>
        <taxon>Fungi</taxon>
        <taxon>Dikarya</taxon>
        <taxon>Ascomycota</taxon>
        <taxon>Pezizomycotina</taxon>
        <taxon>Lecanoromycetes</taxon>
        <taxon>OSLEUM clade</taxon>
        <taxon>Lecanoromycetidae</taxon>
        <taxon>Lecanorales</taxon>
        <taxon>Lecanorineae</taxon>
        <taxon>Stereocaulaceae</taxon>
        <taxon>Lepraria</taxon>
    </lineage>
</organism>
<dbReference type="Pfam" id="PF00651">
    <property type="entry name" value="BTB"/>
    <property type="match status" value="1"/>
</dbReference>
<dbReference type="CDD" id="cd18186">
    <property type="entry name" value="BTB_POZ_ZBTB_KLHL-like"/>
    <property type="match status" value="1"/>
</dbReference>
<dbReference type="SMART" id="SM00225">
    <property type="entry name" value="BTB"/>
    <property type="match status" value="1"/>
</dbReference>
<protein>
    <recommendedName>
        <fullName evidence="1">BTB domain-containing protein</fullName>
    </recommendedName>
</protein>
<evidence type="ECO:0000313" key="2">
    <source>
        <dbReference type="EMBL" id="KAK3173554.1"/>
    </source>
</evidence>
<dbReference type="Proteomes" id="UP001276659">
    <property type="component" value="Unassembled WGS sequence"/>
</dbReference>
<dbReference type="EMBL" id="JASNWA010000007">
    <property type="protein sequence ID" value="KAK3173554.1"/>
    <property type="molecule type" value="Genomic_DNA"/>
</dbReference>